<dbReference type="PROSITE" id="PS50994">
    <property type="entry name" value="INTEGRASE"/>
    <property type="match status" value="1"/>
</dbReference>
<dbReference type="InterPro" id="IPR001584">
    <property type="entry name" value="Integrase_cat-core"/>
</dbReference>
<dbReference type="PANTHER" id="PTHR37984:SF7">
    <property type="entry name" value="INTEGRASE CATALYTIC DOMAIN-CONTAINING PROTEIN"/>
    <property type="match status" value="1"/>
</dbReference>
<dbReference type="InterPro" id="IPR012337">
    <property type="entry name" value="RNaseH-like_sf"/>
</dbReference>
<evidence type="ECO:0000259" key="1">
    <source>
        <dbReference type="PROSITE" id="PS50994"/>
    </source>
</evidence>
<dbReference type="SUPFAM" id="SSF53098">
    <property type="entry name" value="Ribonuclease H-like"/>
    <property type="match status" value="1"/>
</dbReference>
<reference evidence="2" key="1">
    <citation type="submission" date="2014-05" db="EMBL/GenBank/DDBJ databases">
        <authorList>
            <person name="Chronopoulou M."/>
        </authorList>
    </citation>
    <scope>NUCLEOTIDE SEQUENCE</scope>
    <source>
        <tissue evidence="2">Whole organism</tissue>
    </source>
</reference>
<dbReference type="GO" id="GO:0003676">
    <property type="term" value="F:nucleic acid binding"/>
    <property type="evidence" value="ECO:0007669"/>
    <property type="project" value="InterPro"/>
</dbReference>
<evidence type="ECO:0000313" key="2">
    <source>
        <dbReference type="EMBL" id="CDW30078.1"/>
    </source>
</evidence>
<proteinExistence type="predicted"/>
<dbReference type="GO" id="GO:0015074">
    <property type="term" value="P:DNA integration"/>
    <property type="evidence" value="ECO:0007669"/>
    <property type="project" value="InterPro"/>
</dbReference>
<organism evidence="2">
    <name type="scientific">Lepeophtheirus salmonis</name>
    <name type="common">Salmon louse</name>
    <name type="synonym">Caligus salmonis</name>
    <dbReference type="NCBI Taxonomy" id="72036"/>
    <lineage>
        <taxon>Eukaryota</taxon>
        <taxon>Metazoa</taxon>
        <taxon>Ecdysozoa</taxon>
        <taxon>Arthropoda</taxon>
        <taxon>Crustacea</taxon>
        <taxon>Multicrustacea</taxon>
        <taxon>Hexanauplia</taxon>
        <taxon>Copepoda</taxon>
        <taxon>Siphonostomatoida</taxon>
        <taxon>Caligidae</taxon>
        <taxon>Lepeophtheirus</taxon>
    </lineage>
</organism>
<feature type="domain" description="Integrase catalytic" evidence="1">
    <location>
        <begin position="32"/>
        <end position="168"/>
    </location>
</feature>
<dbReference type="EMBL" id="HACA01012717">
    <property type="protein sequence ID" value="CDW30078.1"/>
    <property type="molecule type" value="Transcribed_RNA"/>
</dbReference>
<accession>A0A0K2TVJ7</accession>
<dbReference type="AlphaFoldDB" id="A0A0K2TVJ7"/>
<dbReference type="Gene3D" id="3.30.420.10">
    <property type="entry name" value="Ribonuclease H-like superfamily/Ribonuclease H"/>
    <property type="match status" value="1"/>
</dbReference>
<dbReference type="InterPro" id="IPR036397">
    <property type="entry name" value="RNaseH_sf"/>
</dbReference>
<dbReference type="InterPro" id="IPR050951">
    <property type="entry name" value="Retrovirus_Pol_polyprotein"/>
</dbReference>
<protein>
    <submittedName>
        <fullName evidence="2">Putative LOC101858828 [Aplysia californica]</fullName>
    </submittedName>
</protein>
<dbReference type="OrthoDB" id="6369662at2759"/>
<dbReference type="PANTHER" id="PTHR37984">
    <property type="entry name" value="PROTEIN CBG26694"/>
    <property type="match status" value="1"/>
</dbReference>
<name>A0A0K2TVJ7_LEPSM</name>
<sequence>MISHTSSCLFWPGITNVISRTRELCKSCNSIAPSQPRCPPIFSNVPGTPFKAIVANFCDMGGYRNLVIADRLSEWKEVTGLSNSKGVKGLLASLRSFFVTFKVLEEISSNNGPEFASYETAEFLRKWGITHHTSSAYFLQSNGRAEVAIKKNQENAARQHWSEWNIEQ</sequence>